<dbReference type="AlphaFoldDB" id="A0A9E2KC29"/>
<reference evidence="3" key="2">
    <citation type="submission" date="2021-04" db="EMBL/GenBank/DDBJ databases">
        <authorList>
            <person name="Gilroy R."/>
        </authorList>
    </citation>
    <scope>NUCLEOTIDE SEQUENCE</scope>
    <source>
        <strain evidence="3">B5-657</strain>
    </source>
</reference>
<feature type="coiled-coil region" evidence="1">
    <location>
        <begin position="487"/>
        <end position="514"/>
    </location>
</feature>
<dbReference type="EMBL" id="JAHLFQ010000145">
    <property type="protein sequence ID" value="MBU3804400.1"/>
    <property type="molecule type" value="Genomic_DNA"/>
</dbReference>
<sequence length="974" mass="112386">MHLIKREESFEGFRLIEEKVIDEIDGIGRRFYHEKSGVTVITLENNDPHKVFSINFLTLPKDDKGTAHIVEHAVCCASKKYPLKETFTALGQGSICTTMNACTYPDRTMYYAASPHEKDLMGIAEVYLDLVFNPCLTEESQYFLQEGWHFSLEALDAPLELSGVVYHEMLGEYSEASSYLQYFEMKTLFPDTVYQYDSGGLPEAITTLSESEFLDFYHHHYKGSNAVITLYGDGNVKEMLKMMNRVCLQEIEKGEKLKPIPLQAPFDVPKHKVAYYPSSLKKSPTLFSLSFVVGESTNCEMRLAFEILEHVLIRSTASPLLKSLVMVHNLGMSFSEGGYDSCRQQPVFSITLKGCKKEDAEQFEMLTLEVLKKLAKEGIDPALLDAAIETLEFELRETDASYEPIGILYSEMILSSYLYGGDAFNHLSYKAALEHIKANKNHRYFEQMIETYFLQNTHRVLTVLMPSEALQQEKEKKKMKYLSEYKKGLSESELQELVKLNKRLEEEQLNENDEVLLRKLPYLTLEDMPKQLPQLFLEKMTLADCELMIHEEETKDIIYIHFLWDANSIDKDFIKDLGLLAHIFTYVGTKTKSYSELENAINTYTGGITSAIHAYQVEGETRFSPIFKVSCKVLCHQLGHFIEIMEDILHHTQFTEREKLKELIGHMVYEFERSFTGAPEYRASQRIYTYLSEQGAYEDEVAGISFYHYIEDIYKCFDVQYEEIIGRLQKVFHQLIQKQNLKICVTTPHKQRKKVLNSLESLIRRLPHQDVVSPKHYEISLNVANEGFYNGQDVQAVAQGICFSHYGYEYRGQFEVVANILENTYLWDRVRLQGGAYGCDIMISREGYLVVCSYCDPHLETTLEIYGGMSHYLKQVKLGKDTIERAIISTLGAMIAPSSMEQKSERACMYFITKMTQDKRQKIYDEIRETTLKDFREMGEIFEIMASKGPICVIGNKEKLNLQKERFQLIDLRI</sequence>
<proteinExistence type="predicted"/>
<evidence type="ECO:0000313" key="4">
    <source>
        <dbReference type="Proteomes" id="UP000824229"/>
    </source>
</evidence>
<dbReference type="SUPFAM" id="SSF63411">
    <property type="entry name" value="LuxS/MPP-like metallohydrolase"/>
    <property type="match status" value="4"/>
</dbReference>
<dbReference type="InterPro" id="IPR055130">
    <property type="entry name" value="PreP_C"/>
</dbReference>
<gene>
    <name evidence="3" type="ORF">H9872_06560</name>
</gene>
<organism evidence="3 4">
    <name type="scientific">Candidatus Cellulosilyticum pullistercoris</name>
    <dbReference type="NCBI Taxonomy" id="2838521"/>
    <lineage>
        <taxon>Bacteria</taxon>
        <taxon>Bacillati</taxon>
        <taxon>Bacillota</taxon>
        <taxon>Clostridia</taxon>
        <taxon>Lachnospirales</taxon>
        <taxon>Cellulosilyticaceae</taxon>
        <taxon>Cellulosilyticum</taxon>
    </lineage>
</organism>
<protein>
    <submittedName>
        <fullName evidence="3">Insulinase family protein</fullName>
    </submittedName>
</protein>
<dbReference type="SMART" id="SM01264">
    <property type="entry name" value="M16C_associated"/>
    <property type="match status" value="1"/>
</dbReference>
<dbReference type="InterPro" id="IPR011765">
    <property type="entry name" value="Pept_M16_N"/>
</dbReference>
<dbReference type="GO" id="GO:0016485">
    <property type="term" value="P:protein processing"/>
    <property type="evidence" value="ECO:0007669"/>
    <property type="project" value="TreeGrafter"/>
</dbReference>
<dbReference type="Gene3D" id="3.30.830.10">
    <property type="entry name" value="Metalloenzyme, LuxS/M16 peptidase-like"/>
    <property type="match status" value="4"/>
</dbReference>
<keyword evidence="1" id="KW-0175">Coiled coil</keyword>
<dbReference type="InterPro" id="IPR007863">
    <property type="entry name" value="Peptidase_M16_C"/>
</dbReference>
<dbReference type="GO" id="GO:0046872">
    <property type="term" value="F:metal ion binding"/>
    <property type="evidence" value="ECO:0007669"/>
    <property type="project" value="InterPro"/>
</dbReference>
<dbReference type="InterPro" id="IPR011249">
    <property type="entry name" value="Metalloenz_LuxS/M16"/>
</dbReference>
<dbReference type="Pfam" id="PF05193">
    <property type="entry name" value="Peptidase_M16_C"/>
    <property type="match status" value="1"/>
</dbReference>
<dbReference type="PANTHER" id="PTHR43016:SF13">
    <property type="entry name" value="PRESEQUENCE PROTEASE, MITOCHONDRIAL"/>
    <property type="match status" value="1"/>
</dbReference>
<comment type="caution">
    <text evidence="3">The sequence shown here is derived from an EMBL/GenBank/DDBJ whole genome shotgun (WGS) entry which is preliminary data.</text>
</comment>
<dbReference type="Pfam" id="PF22516">
    <property type="entry name" value="PreP_C"/>
    <property type="match status" value="1"/>
</dbReference>
<feature type="domain" description="Peptidase M16C associated" evidence="2">
    <location>
        <begin position="464"/>
        <end position="713"/>
    </location>
</feature>
<dbReference type="GO" id="GO:0004222">
    <property type="term" value="F:metalloendopeptidase activity"/>
    <property type="evidence" value="ECO:0007669"/>
    <property type="project" value="TreeGrafter"/>
</dbReference>
<dbReference type="Pfam" id="PF08367">
    <property type="entry name" value="M16C_assoc"/>
    <property type="match status" value="1"/>
</dbReference>
<reference evidence="3" key="1">
    <citation type="journal article" date="2021" name="PeerJ">
        <title>Extensive microbial diversity within the chicken gut microbiome revealed by metagenomics and culture.</title>
        <authorList>
            <person name="Gilroy R."/>
            <person name="Ravi A."/>
            <person name="Getino M."/>
            <person name="Pursley I."/>
            <person name="Horton D.L."/>
            <person name="Alikhan N.F."/>
            <person name="Baker D."/>
            <person name="Gharbi K."/>
            <person name="Hall N."/>
            <person name="Watson M."/>
            <person name="Adriaenssens E.M."/>
            <person name="Foster-Nyarko E."/>
            <person name="Jarju S."/>
            <person name="Secka A."/>
            <person name="Antonio M."/>
            <person name="Oren A."/>
            <person name="Chaudhuri R.R."/>
            <person name="La Ragione R."/>
            <person name="Hildebrand F."/>
            <person name="Pallen M.J."/>
        </authorList>
    </citation>
    <scope>NUCLEOTIDE SEQUENCE</scope>
    <source>
        <strain evidence="3">B5-657</strain>
    </source>
</reference>
<evidence type="ECO:0000313" key="3">
    <source>
        <dbReference type="EMBL" id="MBU3804400.1"/>
    </source>
</evidence>
<dbReference type="Pfam" id="PF00675">
    <property type="entry name" value="Peptidase_M16"/>
    <property type="match status" value="1"/>
</dbReference>
<dbReference type="Proteomes" id="UP000824229">
    <property type="component" value="Unassembled WGS sequence"/>
</dbReference>
<evidence type="ECO:0000256" key="1">
    <source>
        <dbReference type="SAM" id="Coils"/>
    </source>
</evidence>
<dbReference type="InterPro" id="IPR013578">
    <property type="entry name" value="Peptidase_M16C_assoc"/>
</dbReference>
<evidence type="ECO:0000259" key="2">
    <source>
        <dbReference type="SMART" id="SM01264"/>
    </source>
</evidence>
<dbReference type="PANTHER" id="PTHR43016">
    <property type="entry name" value="PRESEQUENCE PROTEASE"/>
    <property type="match status" value="1"/>
</dbReference>
<name>A0A9E2KC29_9FIRM</name>
<accession>A0A9E2KC29</accession>